<dbReference type="InterPro" id="IPR034391">
    <property type="entry name" value="AdoMet-like_SPASM_containing"/>
</dbReference>
<dbReference type="InterPro" id="IPR013785">
    <property type="entry name" value="Aldolase_TIM"/>
</dbReference>
<evidence type="ECO:0000256" key="3">
    <source>
        <dbReference type="ARBA" id="ARBA00022691"/>
    </source>
</evidence>
<keyword evidence="6" id="KW-0411">Iron-sulfur</keyword>
<dbReference type="EMBL" id="CP046400">
    <property type="protein sequence ID" value="QGY40498.1"/>
    <property type="molecule type" value="Genomic_DNA"/>
</dbReference>
<protein>
    <submittedName>
        <fullName evidence="8">Radical SAM/SPASM family putative metalloenzyme maturase</fullName>
    </submittedName>
</protein>
<dbReference type="GO" id="GO:0051536">
    <property type="term" value="F:iron-sulfur cluster binding"/>
    <property type="evidence" value="ECO:0007669"/>
    <property type="project" value="UniProtKB-KW"/>
</dbReference>
<dbReference type="GO" id="GO:0003824">
    <property type="term" value="F:catalytic activity"/>
    <property type="evidence" value="ECO:0007669"/>
    <property type="project" value="InterPro"/>
</dbReference>
<evidence type="ECO:0000256" key="1">
    <source>
        <dbReference type="ARBA" id="ARBA00001966"/>
    </source>
</evidence>
<dbReference type="Pfam" id="PF13186">
    <property type="entry name" value="SPASM"/>
    <property type="match status" value="1"/>
</dbReference>
<keyword evidence="4" id="KW-0479">Metal-binding</keyword>
<dbReference type="Gene3D" id="3.20.20.70">
    <property type="entry name" value="Aldolase class I"/>
    <property type="match status" value="1"/>
</dbReference>
<dbReference type="SUPFAM" id="SSF102114">
    <property type="entry name" value="Radical SAM enzymes"/>
    <property type="match status" value="1"/>
</dbReference>
<evidence type="ECO:0000259" key="7">
    <source>
        <dbReference type="PROSITE" id="PS51918"/>
    </source>
</evidence>
<keyword evidence="2" id="KW-0004">4Fe-4S</keyword>
<dbReference type="CDD" id="cd21121">
    <property type="entry name" value="SPASM_Cmo-like"/>
    <property type="match status" value="1"/>
</dbReference>
<dbReference type="CDD" id="cd01335">
    <property type="entry name" value="Radical_SAM"/>
    <property type="match status" value="1"/>
</dbReference>
<keyword evidence="3" id="KW-0949">S-adenosyl-L-methionine</keyword>
<evidence type="ECO:0000256" key="4">
    <source>
        <dbReference type="ARBA" id="ARBA00022723"/>
    </source>
</evidence>
<dbReference type="Proteomes" id="UP000428328">
    <property type="component" value="Chromosome"/>
</dbReference>
<keyword evidence="5" id="KW-0408">Iron</keyword>
<comment type="cofactor">
    <cofactor evidence="1">
        <name>[4Fe-4S] cluster</name>
        <dbReference type="ChEBI" id="CHEBI:49883"/>
    </cofactor>
</comment>
<dbReference type="SFLD" id="SFLDG01067">
    <property type="entry name" value="SPASM/twitch_domain_containing"/>
    <property type="match status" value="1"/>
</dbReference>
<dbReference type="NCBIfam" id="TIGR04311">
    <property type="entry name" value="rSAM_Geo_metal"/>
    <property type="match status" value="1"/>
</dbReference>
<reference evidence="8 9" key="1">
    <citation type="submission" date="2019-11" db="EMBL/GenBank/DDBJ databases">
        <authorList>
            <person name="Zheng R.K."/>
            <person name="Sun C.M."/>
        </authorList>
    </citation>
    <scope>NUCLEOTIDE SEQUENCE [LARGE SCALE GENOMIC DNA]</scope>
    <source>
        <strain evidence="8 9">SRB007</strain>
    </source>
</reference>
<dbReference type="GO" id="GO:0046872">
    <property type="term" value="F:metal ion binding"/>
    <property type="evidence" value="ECO:0007669"/>
    <property type="project" value="UniProtKB-KW"/>
</dbReference>
<gene>
    <name evidence="8" type="ORF">GM415_10300</name>
</gene>
<name>A0A6I6JHL2_9BACT</name>
<dbReference type="InterPro" id="IPR058240">
    <property type="entry name" value="rSAM_sf"/>
</dbReference>
<dbReference type="InterPro" id="IPR050377">
    <property type="entry name" value="Radical_SAM_PqqE_MftC-like"/>
</dbReference>
<dbReference type="Pfam" id="PF04055">
    <property type="entry name" value="Radical_SAM"/>
    <property type="match status" value="1"/>
</dbReference>
<dbReference type="RefSeq" id="WP_158947856.1">
    <property type="nucleotide sequence ID" value="NZ_CP046400.1"/>
</dbReference>
<dbReference type="AlphaFoldDB" id="A0A6I6JHL2"/>
<evidence type="ECO:0000256" key="6">
    <source>
        <dbReference type="ARBA" id="ARBA00023014"/>
    </source>
</evidence>
<evidence type="ECO:0000256" key="5">
    <source>
        <dbReference type="ARBA" id="ARBA00023004"/>
    </source>
</evidence>
<dbReference type="PANTHER" id="PTHR11228:SF7">
    <property type="entry name" value="PQQA PEPTIDE CYCLASE"/>
    <property type="match status" value="1"/>
</dbReference>
<dbReference type="InterPro" id="IPR007197">
    <property type="entry name" value="rSAM"/>
</dbReference>
<proteinExistence type="predicted"/>
<feature type="domain" description="Radical SAM core" evidence="7">
    <location>
        <begin position="5"/>
        <end position="227"/>
    </location>
</feature>
<dbReference type="SFLD" id="SFLDG01387">
    <property type="entry name" value="BtrN-like_SPASM_domain_contain"/>
    <property type="match status" value="1"/>
</dbReference>
<evidence type="ECO:0000313" key="8">
    <source>
        <dbReference type="EMBL" id="QGY40498.1"/>
    </source>
</evidence>
<accession>A0A6I6JHL2</accession>
<dbReference type="KEGG" id="psel:GM415_10300"/>
<dbReference type="InterPro" id="IPR027586">
    <property type="entry name" value="rSAM_metal_mat"/>
</dbReference>
<dbReference type="SFLD" id="SFLDS00029">
    <property type="entry name" value="Radical_SAM"/>
    <property type="match status" value="1"/>
</dbReference>
<dbReference type="PROSITE" id="PS51918">
    <property type="entry name" value="RADICAL_SAM"/>
    <property type="match status" value="1"/>
</dbReference>
<keyword evidence="9" id="KW-1185">Reference proteome</keyword>
<evidence type="ECO:0000313" key="9">
    <source>
        <dbReference type="Proteomes" id="UP000428328"/>
    </source>
</evidence>
<organism evidence="8 9">
    <name type="scientific">Pseudodesulfovibrio cashew</name>
    <dbReference type="NCBI Taxonomy" id="2678688"/>
    <lineage>
        <taxon>Bacteria</taxon>
        <taxon>Pseudomonadati</taxon>
        <taxon>Thermodesulfobacteriota</taxon>
        <taxon>Desulfovibrionia</taxon>
        <taxon>Desulfovibrionales</taxon>
        <taxon>Desulfovibrionaceae</taxon>
    </lineage>
</organism>
<dbReference type="InterPro" id="IPR023885">
    <property type="entry name" value="4Fe4S-binding_SPASM_dom"/>
</dbReference>
<sequence>MIASKPHPSKLYVETTTLCNLNCEMCVKYADGACIREQSMSMDVFRALAPAFPHLDGLILNGIGEPLLAPHLLEMISLARQTMRPDALISFQSNGMLLTPALAEDLVRAGLDKICLSVDMVGREGVFHGGEDISDTVHAFEYLQDAARKVGRPLSIGVEFVLMRDNAEALPRSLEWAADQGADFGLVTHMLPYAEDMADQELFNPNTDRSMLEFERWRQEAEDLGMNLSAYFGTSWKFRKTNEDLRLMRFVNERRMEAFSRDIPIHIVSLEEWSTPDKLAEQQWLEALLAEARSVAEARGMDVALPPVAATHERKCDFMEQGVVHITPTGDARPCYFLWHEYSCFMDKGLKKVSPVTFGNVTEDSILDIWNSEDYVAFRTEALRYDFPYCSNCSVVPCSDVTGAMGVFQQDCYGLNIPCGHCHWCMGGLRCLL</sequence>
<evidence type="ECO:0000256" key="2">
    <source>
        <dbReference type="ARBA" id="ARBA00022485"/>
    </source>
</evidence>
<dbReference type="PANTHER" id="PTHR11228">
    <property type="entry name" value="RADICAL SAM DOMAIN PROTEIN"/>
    <property type="match status" value="1"/>
</dbReference>